<keyword evidence="6" id="KW-0325">Glycoprotein</keyword>
<comment type="catalytic activity">
    <reaction evidence="7">
        <text>a sn-glycero-3-phosphodiester + H2O = an alcohol + sn-glycerol 3-phosphate + H(+)</text>
        <dbReference type="Rhea" id="RHEA:12969"/>
        <dbReference type="ChEBI" id="CHEBI:15377"/>
        <dbReference type="ChEBI" id="CHEBI:15378"/>
        <dbReference type="ChEBI" id="CHEBI:30879"/>
        <dbReference type="ChEBI" id="CHEBI:57597"/>
        <dbReference type="ChEBI" id="CHEBI:83408"/>
        <dbReference type="EC" id="3.1.4.46"/>
    </reaction>
</comment>
<dbReference type="InterPro" id="IPR030395">
    <property type="entry name" value="GP_PDE_dom"/>
</dbReference>
<sequence>MMASRLLPFLLVAFLCLCSIHETCAKKKGSSWKTLSGEAPLRPPHSPFRVGCVYINVPGMALFSEFSILVDYIEYALLVATGNPLIISHNGASGDYPGCTDIAYEAAISDGADYIDCSVQMSKDGIPFCRESPDLLKGTAITSNSVFYPSRMKEIPTIQSNQGIFTFDLTWKEIQSLSVNTYSPAILDYQLYRNPTYANVGKYMNLTAFLEFAKKQANVSVLIDIQNARAMISQRNLDVTNATLSALNTSGYDKISDRIRIQSDDSAVLLQFKHRTNFKLIYKVLEIDTTIAESAIEEISKLADTVALSRSIIFPDSESYILLKASNIVKQFHDLNISVFVFTLRNEFPYLDFDFLADPTMEINSFVQVAKVDGLVTDFPATARAYLGNPCLHPRTEDDYPMFLVIPGLIFDGIPPDNVAPAPPPLPPVSS</sequence>
<evidence type="ECO:0000256" key="1">
    <source>
        <dbReference type="ARBA" id="ARBA00007277"/>
    </source>
</evidence>
<evidence type="ECO:0000256" key="8">
    <source>
        <dbReference type="SAM" id="SignalP"/>
    </source>
</evidence>
<dbReference type="InterPro" id="IPR017946">
    <property type="entry name" value="PLC-like_Pdiesterase_TIM-brl"/>
</dbReference>
<feature type="non-terminal residue" evidence="10">
    <location>
        <position position="1"/>
    </location>
</feature>
<dbReference type="PROSITE" id="PS51704">
    <property type="entry name" value="GP_PDE"/>
    <property type="match status" value="1"/>
</dbReference>
<keyword evidence="3 8" id="KW-0732">Signal</keyword>
<dbReference type="PANTHER" id="PTHR43620">
    <property type="entry name" value="GLYCEROPHOSPHORYL DIESTER PHOSPHODIESTERASE"/>
    <property type="match status" value="1"/>
</dbReference>
<evidence type="ECO:0000313" key="10">
    <source>
        <dbReference type="EMBL" id="KAH9306159.1"/>
    </source>
</evidence>
<evidence type="ECO:0000256" key="5">
    <source>
        <dbReference type="ARBA" id="ARBA00022801"/>
    </source>
</evidence>
<dbReference type="FunFam" id="3.20.20.190:FF:000011">
    <property type="entry name" value="Glycerophosphodiester phosphodiesterase GDPDL3"/>
    <property type="match status" value="1"/>
</dbReference>
<dbReference type="EMBL" id="JAHRHJ020000008">
    <property type="protein sequence ID" value="KAH9306159.1"/>
    <property type="molecule type" value="Genomic_DNA"/>
</dbReference>
<dbReference type="OMA" id="HETCAKK"/>
<dbReference type="Pfam" id="PF03009">
    <property type="entry name" value="GDPD"/>
    <property type="match status" value="1"/>
</dbReference>
<dbReference type="EC" id="3.1.4.46" evidence="2"/>
<feature type="chain" id="PRO_5041320563" description="glycerophosphodiester phosphodiesterase" evidence="8">
    <location>
        <begin position="26"/>
        <end position="431"/>
    </location>
</feature>
<dbReference type="Proteomes" id="UP000824469">
    <property type="component" value="Unassembled WGS sequence"/>
</dbReference>
<dbReference type="SUPFAM" id="SSF51695">
    <property type="entry name" value="PLC-like phosphodiesterases"/>
    <property type="match status" value="1"/>
</dbReference>
<organism evidence="10 11">
    <name type="scientific">Taxus chinensis</name>
    <name type="common">Chinese yew</name>
    <name type="synonym">Taxus wallichiana var. chinensis</name>
    <dbReference type="NCBI Taxonomy" id="29808"/>
    <lineage>
        <taxon>Eukaryota</taxon>
        <taxon>Viridiplantae</taxon>
        <taxon>Streptophyta</taxon>
        <taxon>Embryophyta</taxon>
        <taxon>Tracheophyta</taxon>
        <taxon>Spermatophyta</taxon>
        <taxon>Pinopsida</taxon>
        <taxon>Pinidae</taxon>
        <taxon>Conifers II</taxon>
        <taxon>Cupressales</taxon>
        <taxon>Taxaceae</taxon>
        <taxon>Taxus</taxon>
    </lineage>
</organism>
<keyword evidence="5" id="KW-0378">Hydrolase</keyword>
<dbReference type="AlphaFoldDB" id="A0AA38FL45"/>
<comment type="similarity">
    <text evidence="1">Belongs to the glycerophosphoryl diester phosphodiesterase family.</text>
</comment>
<keyword evidence="11" id="KW-1185">Reference proteome</keyword>
<evidence type="ECO:0000256" key="6">
    <source>
        <dbReference type="ARBA" id="ARBA00023180"/>
    </source>
</evidence>
<evidence type="ECO:0000259" key="9">
    <source>
        <dbReference type="PROSITE" id="PS51704"/>
    </source>
</evidence>
<keyword evidence="4" id="KW-0319">Glycerol metabolism</keyword>
<evidence type="ECO:0000256" key="7">
    <source>
        <dbReference type="ARBA" id="ARBA00047512"/>
    </source>
</evidence>
<proteinExistence type="inferred from homology"/>
<dbReference type="GO" id="GO:0006629">
    <property type="term" value="P:lipid metabolic process"/>
    <property type="evidence" value="ECO:0007669"/>
    <property type="project" value="InterPro"/>
</dbReference>
<accession>A0AA38FL45</accession>
<protein>
    <recommendedName>
        <fullName evidence="2">glycerophosphodiester phosphodiesterase</fullName>
        <ecNumber evidence="2">3.1.4.46</ecNumber>
    </recommendedName>
</protein>
<dbReference type="GO" id="GO:0008889">
    <property type="term" value="F:glycerophosphodiester phosphodiesterase activity"/>
    <property type="evidence" value="ECO:0007669"/>
    <property type="project" value="UniProtKB-EC"/>
</dbReference>
<dbReference type="PANTHER" id="PTHR43620:SF7">
    <property type="entry name" value="GLYCEROPHOSPHODIESTER PHOSPHODIESTERASE GDPD5-RELATED"/>
    <property type="match status" value="1"/>
</dbReference>
<dbReference type="GO" id="GO:0006071">
    <property type="term" value="P:glycerol metabolic process"/>
    <property type="evidence" value="ECO:0007669"/>
    <property type="project" value="UniProtKB-KW"/>
</dbReference>
<dbReference type="Gene3D" id="3.20.20.190">
    <property type="entry name" value="Phosphatidylinositol (PI) phosphodiesterase"/>
    <property type="match status" value="1"/>
</dbReference>
<evidence type="ECO:0000256" key="4">
    <source>
        <dbReference type="ARBA" id="ARBA00022798"/>
    </source>
</evidence>
<comment type="caution">
    <text evidence="10">The sequence shown here is derived from an EMBL/GenBank/DDBJ whole genome shotgun (WGS) entry which is preliminary data.</text>
</comment>
<evidence type="ECO:0000256" key="2">
    <source>
        <dbReference type="ARBA" id="ARBA00012247"/>
    </source>
</evidence>
<reference evidence="10 11" key="1">
    <citation type="journal article" date="2021" name="Nat. Plants">
        <title>The Taxus genome provides insights into paclitaxel biosynthesis.</title>
        <authorList>
            <person name="Xiong X."/>
            <person name="Gou J."/>
            <person name="Liao Q."/>
            <person name="Li Y."/>
            <person name="Zhou Q."/>
            <person name="Bi G."/>
            <person name="Li C."/>
            <person name="Du R."/>
            <person name="Wang X."/>
            <person name="Sun T."/>
            <person name="Guo L."/>
            <person name="Liang H."/>
            <person name="Lu P."/>
            <person name="Wu Y."/>
            <person name="Zhang Z."/>
            <person name="Ro D.K."/>
            <person name="Shang Y."/>
            <person name="Huang S."/>
            <person name="Yan J."/>
        </authorList>
    </citation>
    <scope>NUCLEOTIDE SEQUENCE [LARGE SCALE GENOMIC DNA]</scope>
    <source>
        <strain evidence="10">Ta-2019</strain>
    </source>
</reference>
<gene>
    <name evidence="10" type="ORF">KI387_010563</name>
</gene>
<feature type="domain" description="GP-PDE" evidence="9">
    <location>
        <begin position="84"/>
        <end position="387"/>
    </location>
</feature>
<evidence type="ECO:0000256" key="3">
    <source>
        <dbReference type="ARBA" id="ARBA00022729"/>
    </source>
</evidence>
<evidence type="ECO:0000313" key="11">
    <source>
        <dbReference type="Proteomes" id="UP000824469"/>
    </source>
</evidence>
<name>A0AA38FL45_TAXCH</name>
<feature type="signal peptide" evidence="8">
    <location>
        <begin position="1"/>
        <end position="25"/>
    </location>
</feature>